<dbReference type="STRING" id="543379.A0A232F0Z3"/>
<dbReference type="Proteomes" id="UP000215335">
    <property type="component" value="Unassembled WGS sequence"/>
</dbReference>
<feature type="domain" description="Carboxylesterase type B" evidence="5">
    <location>
        <begin position="21"/>
        <end position="543"/>
    </location>
</feature>
<dbReference type="Pfam" id="PF00135">
    <property type="entry name" value="COesterase"/>
    <property type="match status" value="1"/>
</dbReference>
<dbReference type="PANTHER" id="PTHR43142:SF1">
    <property type="entry name" value="CARBOXYLIC ESTER HYDROLASE"/>
    <property type="match status" value="1"/>
</dbReference>
<dbReference type="EMBL" id="NNAY01001324">
    <property type="protein sequence ID" value="OXU24361.1"/>
    <property type="molecule type" value="Genomic_DNA"/>
</dbReference>
<evidence type="ECO:0000313" key="7">
    <source>
        <dbReference type="Proteomes" id="UP000215335"/>
    </source>
</evidence>
<name>A0A232F0Z3_9HYME</name>
<evidence type="ECO:0000313" key="6">
    <source>
        <dbReference type="EMBL" id="OXU24361.1"/>
    </source>
</evidence>
<evidence type="ECO:0000256" key="1">
    <source>
        <dbReference type="ARBA" id="ARBA00005964"/>
    </source>
</evidence>
<dbReference type="GO" id="GO:0052689">
    <property type="term" value="F:carboxylic ester hydrolase activity"/>
    <property type="evidence" value="ECO:0007669"/>
    <property type="project" value="UniProtKB-KW"/>
</dbReference>
<reference evidence="6 7" key="1">
    <citation type="journal article" date="2017" name="Curr. Biol.">
        <title>The Evolution of Venom by Co-option of Single-Copy Genes.</title>
        <authorList>
            <person name="Martinson E.O."/>
            <person name="Mrinalini"/>
            <person name="Kelkar Y.D."/>
            <person name="Chang C.H."/>
            <person name="Werren J.H."/>
        </authorList>
    </citation>
    <scope>NUCLEOTIDE SEQUENCE [LARGE SCALE GENOMIC DNA]</scope>
    <source>
        <strain evidence="6 7">Alberta</strain>
        <tissue evidence="6">Whole body</tissue>
    </source>
</reference>
<evidence type="ECO:0000256" key="2">
    <source>
        <dbReference type="ARBA" id="ARBA00022487"/>
    </source>
</evidence>
<evidence type="ECO:0000256" key="3">
    <source>
        <dbReference type="ARBA" id="ARBA00022801"/>
    </source>
</evidence>
<gene>
    <name evidence="6" type="ORF">TSAR_016810</name>
</gene>
<sequence length="558" mass="63279">MLKEISIICATAIVAYCEEVIWEIPLGTLKGLKLATAYQNKTFYSFRSIPYVKPVTGINKFEPTQPIERWQGVLDATKPTIECVYFCPARKTYIGDEDCLQMNIYTPLLDTNAEKAVLLWIHAGGFNYLSGDDGVLGPDFLIEKDIILVSFNYRLGPMGFLNTGDVNAPGNMGLKDQVMALKWVRQYIKYFGGDPEKITLGGMNSGAASVQLHMMSPMSRGMFRGGLEQSGTSLNPWVIQYKPREVAFQLGEVLGVKTADSKELVDKLKTYSAKELMIAAEEVSKSLSFMSGSVHAFLPSVEIDVGQEIFLPADPWTLIKEGKIADVPLIAGMNLDEEATMAARYIKDADMMNNHFEYFIPVDLNVTDEERKQYSEMIRNFYFDGQALTTESLEEFTKLLTDITFTYGVHFSTKLISQVNSSPVYKYLLTHYSPVGPLKNMYSSETGVAHGDEIKYVFYSQMFNNLPPADSAQEKIMHMFTTMWTNFVKTGENNLYPFRNPTTYKDEYVTIDWLPIGTEDNYIEIDEELKIRSGFYQERMHLWAKFCTKVLGRFTDVF</sequence>
<comment type="similarity">
    <text evidence="1">Belongs to the type-B carboxylesterase/lipase family.</text>
</comment>
<accession>A0A232F0Z3</accession>
<keyword evidence="2" id="KW-0719">Serine esterase</keyword>
<keyword evidence="7" id="KW-1185">Reference proteome</keyword>
<evidence type="ECO:0000259" key="5">
    <source>
        <dbReference type="Pfam" id="PF00135"/>
    </source>
</evidence>
<dbReference type="Gene3D" id="3.40.50.1820">
    <property type="entry name" value="alpha/beta hydrolase"/>
    <property type="match status" value="1"/>
</dbReference>
<dbReference type="InterPro" id="IPR029058">
    <property type="entry name" value="AB_hydrolase_fold"/>
</dbReference>
<dbReference type="OrthoDB" id="19653at2759"/>
<dbReference type="PANTHER" id="PTHR43142">
    <property type="entry name" value="CARBOXYLIC ESTER HYDROLASE"/>
    <property type="match status" value="1"/>
</dbReference>
<comment type="caution">
    <text evidence="6">The sequence shown here is derived from an EMBL/GenBank/DDBJ whole genome shotgun (WGS) entry which is preliminary data.</text>
</comment>
<keyword evidence="3" id="KW-0378">Hydrolase</keyword>
<protein>
    <recommendedName>
        <fullName evidence="5">Carboxylesterase type B domain-containing protein</fullName>
    </recommendedName>
</protein>
<organism evidence="6 7">
    <name type="scientific">Trichomalopsis sarcophagae</name>
    <dbReference type="NCBI Taxonomy" id="543379"/>
    <lineage>
        <taxon>Eukaryota</taxon>
        <taxon>Metazoa</taxon>
        <taxon>Ecdysozoa</taxon>
        <taxon>Arthropoda</taxon>
        <taxon>Hexapoda</taxon>
        <taxon>Insecta</taxon>
        <taxon>Pterygota</taxon>
        <taxon>Neoptera</taxon>
        <taxon>Endopterygota</taxon>
        <taxon>Hymenoptera</taxon>
        <taxon>Apocrita</taxon>
        <taxon>Proctotrupomorpha</taxon>
        <taxon>Chalcidoidea</taxon>
        <taxon>Pteromalidae</taxon>
        <taxon>Pteromalinae</taxon>
        <taxon>Trichomalopsis</taxon>
    </lineage>
</organism>
<proteinExistence type="inferred from homology"/>
<dbReference type="InterPro" id="IPR002018">
    <property type="entry name" value="CarbesteraseB"/>
</dbReference>
<dbReference type="SUPFAM" id="SSF53474">
    <property type="entry name" value="alpha/beta-Hydrolases"/>
    <property type="match status" value="1"/>
</dbReference>
<keyword evidence="4" id="KW-0325">Glycoprotein</keyword>
<evidence type="ECO:0000256" key="4">
    <source>
        <dbReference type="ARBA" id="ARBA00023180"/>
    </source>
</evidence>
<dbReference type="AlphaFoldDB" id="A0A232F0Z3"/>